<keyword evidence="5" id="KW-1185">Reference proteome</keyword>
<feature type="transmembrane region" description="Helical" evidence="2">
    <location>
        <begin position="123"/>
        <end position="145"/>
    </location>
</feature>
<feature type="transmembrane region" description="Helical" evidence="2">
    <location>
        <begin position="46"/>
        <end position="69"/>
    </location>
</feature>
<keyword evidence="2" id="KW-0472">Membrane</keyword>
<dbReference type="EMBL" id="ML991783">
    <property type="protein sequence ID" value="KAF2236778.1"/>
    <property type="molecule type" value="Genomic_DNA"/>
</dbReference>
<name>A0A6A6HG22_VIRVR</name>
<keyword evidence="2" id="KW-0812">Transmembrane</keyword>
<feature type="transmembrane region" description="Helical" evidence="2">
    <location>
        <begin position="201"/>
        <end position="223"/>
    </location>
</feature>
<reference evidence="4" key="1">
    <citation type="journal article" date="2020" name="Stud. Mycol.">
        <title>101 Dothideomycetes genomes: a test case for predicting lifestyles and emergence of pathogens.</title>
        <authorList>
            <person name="Haridas S."/>
            <person name="Albert R."/>
            <person name="Binder M."/>
            <person name="Bloem J."/>
            <person name="Labutti K."/>
            <person name="Salamov A."/>
            <person name="Andreopoulos B."/>
            <person name="Baker S."/>
            <person name="Barry K."/>
            <person name="Bills G."/>
            <person name="Bluhm B."/>
            <person name="Cannon C."/>
            <person name="Castanera R."/>
            <person name="Culley D."/>
            <person name="Daum C."/>
            <person name="Ezra D."/>
            <person name="Gonzalez J."/>
            <person name="Henrissat B."/>
            <person name="Kuo A."/>
            <person name="Liang C."/>
            <person name="Lipzen A."/>
            <person name="Lutzoni F."/>
            <person name="Magnuson J."/>
            <person name="Mondo S."/>
            <person name="Nolan M."/>
            <person name="Ohm R."/>
            <person name="Pangilinan J."/>
            <person name="Park H.-J."/>
            <person name="Ramirez L."/>
            <person name="Alfaro M."/>
            <person name="Sun H."/>
            <person name="Tritt A."/>
            <person name="Yoshinaga Y."/>
            <person name="Zwiers L.-H."/>
            <person name="Turgeon B."/>
            <person name="Goodwin S."/>
            <person name="Spatafora J."/>
            <person name="Crous P."/>
            <person name="Grigoriev I."/>
        </authorList>
    </citation>
    <scope>NUCLEOTIDE SEQUENCE</scope>
    <source>
        <strain evidence="4">Tuck. ex Michener</strain>
    </source>
</reference>
<dbReference type="OrthoDB" id="3918601at2759"/>
<feature type="transmembrane region" description="Helical" evidence="2">
    <location>
        <begin position="12"/>
        <end position="34"/>
    </location>
</feature>
<gene>
    <name evidence="4" type="ORF">EV356DRAFT_574700</name>
</gene>
<evidence type="ECO:0000256" key="1">
    <source>
        <dbReference type="SAM" id="MobiDB-lite"/>
    </source>
</evidence>
<dbReference type="PANTHER" id="PTHR38794">
    <property type="entry name" value="INTEGRAL MEMBRANE PROTEIN"/>
    <property type="match status" value="1"/>
</dbReference>
<evidence type="ECO:0000313" key="5">
    <source>
        <dbReference type="Proteomes" id="UP000800092"/>
    </source>
</evidence>
<feature type="domain" description="Rhodopsin" evidence="3">
    <location>
        <begin position="31"/>
        <end position="264"/>
    </location>
</feature>
<dbReference type="Proteomes" id="UP000800092">
    <property type="component" value="Unassembled WGS sequence"/>
</dbReference>
<proteinExistence type="predicted"/>
<keyword evidence="2" id="KW-1133">Transmembrane helix</keyword>
<organism evidence="4 5">
    <name type="scientific">Viridothelium virens</name>
    <name type="common">Speckled blister lichen</name>
    <name type="synonym">Trypethelium virens</name>
    <dbReference type="NCBI Taxonomy" id="1048519"/>
    <lineage>
        <taxon>Eukaryota</taxon>
        <taxon>Fungi</taxon>
        <taxon>Dikarya</taxon>
        <taxon>Ascomycota</taxon>
        <taxon>Pezizomycotina</taxon>
        <taxon>Dothideomycetes</taxon>
        <taxon>Dothideomycetes incertae sedis</taxon>
        <taxon>Trypetheliales</taxon>
        <taxon>Trypetheliaceae</taxon>
        <taxon>Viridothelium</taxon>
    </lineage>
</organism>
<evidence type="ECO:0000313" key="4">
    <source>
        <dbReference type="EMBL" id="KAF2236778.1"/>
    </source>
</evidence>
<sequence>MPLLDADHRGPLINLATWITLVAAILLAITKLGTKYYLAKRLQRDDVFMALALVVAIGETIATGIQVTSGLGQPQSQLSSQKFENFQKATLAAELFYIPTIYLAKLAPLHFVTTLCQLRFRRLIVQSTIVFIGVWIVISIFSIAFQCDLPQTWNTSTNKCFDRLAFWDINAVVDAFTQLLAAFLPIYLLHDLQLPWAKKSLAMLSFVPIALTVPLTILRPIYFSNTVHSTDLSSSAYRVALVSKIHANLSIVVCSFPFLKPVLEAMSVGMINNVIIAPAEELGNQSKRSNRLSSYANPFAMLGGREFTSGSNSKNSKNSNSKSGDNSHTSSLGFFSKVSRGRTDEVELGDQLRMYGSRERINQTTTIEVTSDARTSEQSANEVIIQ</sequence>
<protein>
    <recommendedName>
        <fullName evidence="3">Rhodopsin domain-containing protein</fullName>
    </recommendedName>
</protein>
<feature type="region of interest" description="Disordered" evidence="1">
    <location>
        <begin position="307"/>
        <end position="334"/>
    </location>
</feature>
<evidence type="ECO:0000259" key="3">
    <source>
        <dbReference type="Pfam" id="PF20684"/>
    </source>
</evidence>
<feature type="compositionally biased region" description="Low complexity" evidence="1">
    <location>
        <begin position="309"/>
        <end position="327"/>
    </location>
</feature>
<feature type="transmembrane region" description="Helical" evidence="2">
    <location>
        <begin position="165"/>
        <end position="189"/>
    </location>
</feature>
<feature type="transmembrane region" description="Helical" evidence="2">
    <location>
        <begin position="89"/>
        <end position="111"/>
    </location>
</feature>
<dbReference type="AlphaFoldDB" id="A0A6A6HG22"/>
<accession>A0A6A6HG22</accession>
<dbReference type="InterPro" id="IPR049326">
    <property type="entry name" value="Rhodopsin_dom_fungi"/>
</dbReference>
<dbReference type="PANTHER" id="PTHR38794:SF3">
    <property type="entry name" value="INTEGRAL MEMBRANE PROTEIN"/>
    <property type="match status" value="1"/>
</dbReference>
<evidence type="ECO:0000256" key="2">
    <source>
        <dbReference type="SAM" id="Phobius"/>
    </source>
</evidence>
<dbReference type="Pfam" id="PF20684">
    <property type="entry name" value="Fung_rhodopsin"/>
    <property type="match status" value="1"/>
</dbReference>